<dbReference type="SUPFAM" id="SSF51197">
    <property type="entry name" value="Clavaminate synthase-like"/>
    <property type="match status" value="1"/>
</dbReference>
<dbReference type="InterPro" id="IPR003819">
    <property type="entry name" value="TauD/TfdA-like"/>
</dbReference>
<dbReference type="STRING" id="230089.VY86_17220"/>
<dbReference type="PANTHER" id="PTHR10696">
    <property type="entry name" value="GAMMA-BUTYROBETAINE HYDROXYLASE-RELATED"/>
    <property type="match status" value="1"/>
</dbReference>
<evidence type="ECO:0000313" key="5">
    <source>
        <dbReference type="Proteomes" id="UP000034866"/>
    </source>
</evidence>
<dbReference type="Gene3D" id="3.60.130.10">
    <property type="entry name" value="Clavaminate synthase-like"/>
    <property type="match status" value="1"/>
</dbReference>
<name>A0A0F7LSQ4_9GAMM</name>
<sequence>MTMTDLNKFQTEEMTPFGLKITPQYADQHIDTLSVEELKKLIKKHHLLLLRGFKSDLSDHEKYKDYAHDWGEIMMWPFGAVLDVREHQDATDHVFDNSYMPLHWDGMYKPTIPEFIMFHCAHAPDSDQGGRTTFVNTRLVVANATQQQLEQWKNISVTYRINKVTHYGGEVHSPLLEKHPDGNGFVIRYNEPAVDGEKFLNKHAIEYHNINPDQVAEFQQDFINTLYDKRHLYAHAWQKGDLVIVDNFSLLHGREGFTSKSERHLQRIHIQSDPVFNNQALIA</sequence>
<evidence type="ECO:0000256" key="1">
    <source>
        <dbReference type="ARBA" id="ARBA00001954"/>
    </source>
</evidence>
<dbReference type="InterPro" id="IPR050411">
    <property type="entry name" value="AlphaKG_dependent_hydroxylases"/>
</dbReference>
<keyword evidence="2" id="KW-0560">Oxidoreductase</keyword>
<protein>
    <submittedName>
        <fullName evidence="4">Pyoverdine biosynthesis protein</fullName>
    </submittedName>
</protein>
<dbReference type="KEGG" id="ptt:VY86_17220"/>
<evidence type="ECO:0000256" key="2">
    <source>
        <dbReference type="ARBA" id="ARBA00023002"/>
    </source>
</evidence>
<dbReference type="PANTHER" id="PTHR10696:SF53">
    <property type="entry name" value="TYROSINE ISONITRILE DESATURASE"/>
    <property type="match status" value="1"/>
</dbReference>
<dbReference type="GO" id="GO:0016706">
    <property type="term" value="F:2-oxoglutarate-dependent dioxygenase activity"/>
    <property type="evidence" value="ECO:0007669"/>
    <property type="project" value="UniProtKB-ARBA"/>
</dbReference>
<gene>
    <name evidence="4" type="ORF">VY86_17220</name>
</gene>
<dbReference type="PATRIC" id="fig|230089.6.peg.3888"/>
<accession>A0A0F7LSQ4</accession>
<reference evidence="4 5" key="1">
    <citation type="journal article" date="2015" name="J. Biotechnol.">
        <title>Complete genome sequence of Photorhabdus temperata subsp. thracensis 39-8(T), an entomopathogenic bacterium for the improved commercial bioinsecticide.</title>
        <authorList>
            <person name="Kwak Y."/>
            <person name="Shin J.H."/>
        </authorList>
    </citation>
    <scope>NUCLEOTIDE SEQUENCE [LARGE SCALE GENOMIC DNA]</scope>
    <source>
        <strain evidence="4 5">DSM 15199</strain>
    </source>
</reference>
<dbReference type="InterPro" id="IPR042098">
    <property type="entry name" value="TauD-like_sf"/>
</dbReference>
<reference evidence="5" key="2">
    <citation type="submission" date="2015-03" db="EMBL/GenBank/DDBJ databases">
        <title>Genome sequence of Azospirillum thiophilum strain DSM 21654T.</title>
        <authorList>
            <person name="Kwak Y."/>
            <person name="Shin J.-H."/>
        </authorList>
    </citation>
    <scope>NUCLEOTIDE SEQUENCE [LARGE SCALE GENOMIC DNA]</scope>
    <source>
        <strain evidence="5">DSM 15199</strain>
    </source>
</reference>
<dbReference type="Pfam" id="PF02668">
    <property type="entry name" value="TauD"/>
    <property type="match status" value="1"/>
</dbReference>
<dbReference type="Proteomes" id="UP000034866">
    <property type="component" value="Chromosome"/>
</dbReference>
<comment type="cofactor">
    <cofactor evidence="1">
        <name>Fe(2+)</name>
        <dbReference type="ChEBI" id="CHEBI:29033"/>
    </cofactor>
</comment>
<dbReference type="EMBL" id="CP011104">
    <property type="protein sequence ID" value="AKH64817.1"/>
    <property type="molecule type" value="Genomic_DNA"/>
</dbReference>
<organism evidence="4 5">
    <name type="scientific">Photorhabdus thracensis</name>
    <dbReference type="NCBI Taxonomy" id="230089"/>
    <lineage>
        <taxon>Bacteria</taxon>
        <taxon>Pseudomonadati</taxon>
        <taxon>Pseudomonadota</taxon>
        <taxon>Gammaproteobacteria</taxon>
        <taxon>Enterobacterales</taxon>
        <taxon>Morganellaceae</taxon>
        <taxon>Photorhabdus</taxon>
    </lineage>
</organism>
<keyword evidence="5" id="KW-1185">Reference proteome</keyword>
<proteinExistence type="predicted"/>
<evidence type="ECO:0000313" key="4">
    <source>
        <dbReference type="EMBL" id="AKH64817.1"/>
    </source>
</evidence>
<feature type="domain" description="TauD/TfdA-like" evidence="3">
    <location>
        <begin position="15"/>
        <end position="268"/>
    </location>
</feature>
<dbReference type="AlphaFoldDB" id="A0A0F7LSQ4"/>
<evidence type="ECO:0000259" key="3">
    <source>
        <dbReference type="Pfam" id="PF02668"/>
    </source>
</evidence>